<sequence length="450" mass="47227">MKPKIVVDENLELSDVEEEIEDEDVLESSDDENWDADDDLSVTTKSPTPSPLGSPAEKSSTYGSQEPNVLPMPKTPVKDGSPIANRTLSTGESPEHSPMVPKRRRMESPKSTKTVSSANTQNDRSAGCSSPNGTSVPNEFAKPVGTLVKIGLPIPARSPECGPVVPKRRRIEPTVPKKSRIAIESPTVTETSPYVESQKGQTPPAAFSSPNGSPVSAGFEKPHETPNLVVAALPGTNIDQAAYTMPSEPPITLSPAGSLEGLSQQASVTSPIQSSVPNGSEQFNEISFPVGSLEVGSKKSKGGAAAIGPLISAARMSFPAGSRKRLAEQVTVTSGYAQSNKLPMEDTAIPAGIPLAAKLDKAGATEPNEIPTAAGSAFSSVRAFSNAIFGQWKKVQSCLVKVSSMFVFLPNASSPSASSLPAEAVSAFLPKPQPPENEPESIDMEMEEND</sequence>
<feature type="region of interest" description="Disordered" evidence="1">
    <location>
        <begin position="153"/>
        <end position="222"/>
    </location>
</feature>
<proteinExistence type="predicted"/>
<keyword evidence="3" id="KW-1185">Reference proteome</keyword>
<reference evidence="3" key="1">
    <citation type="submission" date="2017-10" db="EMBL/GenBank/DDBJ databases">
        <title>Rapid genome shrinkage in a self-fertile nematode reveals novel sperm competition proteins.</title>
        <authorList>
            <person name="Yin D."/>
            <person name="Schwarz E.M."/>
            <person name="Thomas C.G."/>
            <person name="Felde R.L."/>
            <person name="Korf I.F."/>
            <person name="Cutter A.D."/>
            <person name="Schartner C.M."/>
            <person name="Ralston E.J."/>
            <person name="Meyer B.J."/>
            <person name="Haag E.S."/>
        </authorList>
    </citation>
    <scope>NUCLEOTIDE SEQUENCE [LARGE SCALE GENOMIC DNA]</scope>
    <source>
        <strain evidence="3">JU1422</strain>
    </source>
</reference>
<protein>
    <submittedName>
        <fullName evidence="2">Uncharacterized protein</fullName>
    </submittedName>
</protein>
<feature type="region of interest" description="Disordered" evidence="1">
    <location>
        <begin position="1"/>
        <end position="140"/>
    </location>
</feature>
<dbReference type="AlphaFoldDB" id="A0A2G5SL70"/>
<feature type="compositionally biased region" description="Polar residues" evidence="1">
    <location>
        <begin position="186"/>
        <end position="201"/>
    </location>
</feature>
<dbReference type="Proteomes" id="UP000230233">
    <property type="component" value="Chromosome X"/>
</dbReference>
<feature type="compositionally biased region" description="Low complexity" evidence="1">
    <location>
        <begin position="413"/>
        <end position="427"/>
    </location>
</feature>
<feature type="compositionally biased region" description="Polar residues" evidence="1">
    <location>
        <begin position="109"/>
        <end position="137"/>
    </location>
</feature>
<feature type="compositionally biased region" description="Polar residues" evidence="1">
    <location>
        <begin position="57"/>
        <end position="67"/>
    </location>
</feature>
<feature type="compositionally biased region" description="Acidic residues" evidence="1">
    <location>
        <begin position="437"/>
        <end position="450"/>
    </location>
</feature>
<name>A0A2G5SL70_9PELO</name>
<feature type="compositionally biased region" description="Acidic residues" evidence="1">
    <location>
        <begin position="9"/>
        <end position="40"/>
    </location>
</feature>
<evidence type="ECO:0000313" key="2">
    <source>
        <dbReference type="EMBL" id="PIC15768.1"/>
    </source>
</evidence>
<comment type="caution">
    <text evidence="2">The sequence shown here is derived from an EMBL/GenBank/DDBJ whole genome shotgun (WGS) entry which is preliminary data.</text>
</comment>
<accession>A0A2G5SL70</accession>
<organism evidence="2 3">
    <name type="scientific">Caenorhabditis nigoni</name>
    <dbReference type="NCBI Taxonomy" id="1611254"/>
    <lineage>
        <taxon>Eukaryota</taxon>
        <taxon>Metazoa</taxon>
        <taxon>Ecdysozoa</taxon>
        <taxon>Nematoda</taxon>
        <taxon>Chromadorea</taxon>
        <taxon>Rhabditida</taxon>
        <taxon>Rhabditina</taxon>
        <taxon>Rhabditomorpha</taxon>
        <taxon>Rhabditoidea</taxon>
        <taxon>Rhabditidae</taxon>
        <taxon>Peloderinae</taxon>
        <taxon>Caenorhabditis</taxon>
    </lineage>
</organism>
<evidence type="ECO:0000313" key="3">
    <source>
        <dbReference type="Proteomes" id="UP000230233"/>
    </source>
</evidence>
<feature type="region of interest" description="Disordered" evidence="1">
    <location>
        <begin position="413"/>
        <end position="450"/>
    </location>
</feature>
<evidence type="ECO:0000256" key="1">
    <source>
        <dbReference type="SAM" id="MobiDB-lite"/>
    </source>
</evidence>
<dbReference type="EMBL" id="PDUG01000006">
    <property type="protein sequence ID" value="PIC15768.1"/>
    <property type="molecule type" value="Genomic_DNA"/>
</dbReference>
<gene>
    <name evidence="2" type="primary">Cnig_chr_X.g22617</name>
    <name evidence="2" type="ORF">B9Z55_022617</name>
</gene>